<proteinExistence type="predicted"/>
<dbReference type="AlphaFoldDB" id="A0A9P9ILL9"/>
<accession>A0A9P9ILL9</accession>
<name>A0A9P9ILL9_9HYPO</name>
<keyword evidence="3" id="KW-1185">Reference proteome</keyword>
<sequence length="270" mass="29958">MQSGKQAKSFTQARGAAPQSRPVVERTLKAEARSLGEDWSGLASAAERRKIQNRINARAYRKRSKALKAAETPSPIIIDEVVTAVQTSEVSSLNGLKVAMPSPRADLLFSVFYVNVKCGLFRNFALLGQDWKYFCSKQKSSSFVSGTPPRHLPVDLQPTAVQRTVAHDAAIDALPDANLRDRIIIWKHLVDKDELENDLFGHLSAQGGGLGLQGIVIWGEPYLTSSWEITEAFFRKWYFLLSESPNLIASTNHWRKIRGEQPLVLSSSPA</sequence>
<feature type="compositionally biased region" description="Polar residues" evidence="1">
    <location>
        <begin position="1"/>
        <end position="12"/>
    </location>
</feature>
<feature type="region of interest" description="Disordered" evidence="1">
    <location>
        <begin position="1"/>
        <end position="25"/>
    </location>
</feature>
<dbReference type="CDD" id="cd14686">
    <property type="entry name" value="bZIP"/>
    <property type="match status" value="1"/>
</dbReference>
<evidence type="ECO:0000313" key="3">
    <source>
        <dbReference type="Proteomes" id="UP000717696"/>
    </source>
</evidence>
<comment type="caution">
    <text evidence="2">The sequence shown here is derived from an EMBL/GenBank/DDBJ whole genome shotgun (WGS) entry which is preliminary data.</text>
</comment>
<reference evidence="2" key="1">
    <citation type="journal article" date="2021" name="Nat. Commun.">
        <title>Genetic determinants of endophytism in the Arabidopsis root mycobiome.</title>
        <authorList>
            <person name="Mesny F."/>
            <person name="Miyauchi S."/>
            <person name="Thiergart T."/>
            <person name="Pickel B."/>
            <person name="Atanasova L."/>
            <person name="Karlsson M."/>
            <person name="Huettel B."/>
            <person name="Barry K.W."/>
            <person name="Haridas S."/>
            <person name="Chen C."/>
            <person name="Bauer D."/>
            <person name="Andreopoulos W."/>
            <person name="Pangilinan J."/>
            <person name="LaButti K."/>
            <person name="Riley R."/>
            <person name="Lipzen A."/>
            <person name="Clum A."/>
            <person name="Drula E."/>
            <person name="Henrissat B."/>
            <person name="Kohler A."/>
            <person name="Grigoriev I.V."/>
            <person name="Martin F.M."/>
            <person name="Hacquard S."/>
        </authorList>
    </citation>
    <scope>NUCLEOTIDE SEQUENCE</scope>
    <source>
        <strain evidence="2">MPI-CAGE-AT-0021</strain>
    </source>
</reference>
<protein>
    <recommendedName>
        <fullName evidence="4">BZIP domain-containing protein</fullName>
    </recommendedName>
</protein>
<organism evidence="2 3">
    <name type="scientific">Dactylonectria estremocensis</name>
    <dbReference type="NCBI Taxonomy" id="1079267"/>
    <lineage>
        <taxon>Eukaryota</taxon>
        <taxon>Fungi</taxon>
        <taxon>Dikarya</taxon>
        <taxon>Ascomycota</taxon>
        <taxon>Pezizomycotina</taxon>
        <taxon>Sordariomycetes</taxon>
        <taxon>Hypocreomycetidae</taxon>
        <taxon>Hypocreales</taxon>
        <taxon>Nectriaceae</taxon>
        <taxon>Dactylonectria</taxon>
    </lineage>
</organism>
<dbReference type="OrthoDB" id="2245989at2759"/>
<dbReference type="Proteomes" id="UP000717696">
    <property type="component" value="Unassembled WGS sequence"/>
</dbReference>
<evidence type="ECO:0000313" key="2">
    <source>
        <dbReference type="EMBL" id="KAH7124936.1"/>
    </source>
</evidence>
<dbReference type="PANTHER" id="PTHR38116">
    <property type="entry name" value="CHROMOSOME 7, WHOLE GENOME SHOTGUN SEQUENCE"/>
    <property type="match status" value="1"/>
</dbReference>
<dbReference type="InterPro" id="IPR021833">
    <property type="entry name" value="DUF3425"/>
</dbReference>
<dbReference type="Pfam" id="PF11905">
    <property type="entry name" value="DUF3425"/>
    <property type="match status" value="1"/>
</dbReference>
<evidence type="ECO:0000256" key="1">
    <source>
        <dbReference type="SAM" id="MobiDB-lite"/>
    </source>
</evidence>
<evidence type="ECO:0008006" key="4">
    <source>
        <dbReference type="Google" id="ProtNLM"/>
    </source>
</evidence>
<gene>
    <name evidence="2" type="ORF">B0J13DRAFT_646956</name>
</gene>
<dbReference type="PANTHER" id="PTHR38116:SF9">
    <property type="entry name" value="BZIP DOMAIN-CONTAINING PROTEIN"/>
    <property type="match status" value="1"/>
</dbReference>
<dbReference type="EMBL" id="JAGMUU010000024">
    <property type="protein sequence ID" value="KAH7124936.1"/>
    <property type="molecule type" value="Genomic_DNA"/>
</dbReference>